<dbReference type="KEGG" id="shc:Shell_0981"/>
<dbReference type="HOGENOM" id="CLU_2646079_0_0_2"/>
<reference evidence="2 3" key="2">
    <citation type="journal article" date="2011" name="Stand. Genomic Sci.">
        <title>Complete genome sequence of Staphylothermus hellenicus P8.</title>
        <authorList>
            <person name="Anderson I."/>
            <person name="Wirth R."/>
            <person name="Lucas S."/>
            <person name="Copeland A."/>
            <person name="Lapidus A."/>
            <person name="Cheng J.F."/>
            <person name="Goodwin L."/>
            <person name="Pitluck S."/>
            <person name="Davenport K."/>
            <person name="Detter J.C."/>
            <person name="Han C."/>
            <person name="Tapia R."/>
            <person name="Land M."/>
            <person name="Hauser L."/>
            <person name="Pati A."/>
            <person name="Mikhailova N."/>
            <person name="Woyke T."/>
            <person name="Klenk H.P."/>
            <person name="Kyrpides N."/>
            <person name="Ivanova N."/>
        </authorList>
    </citation>
    <scope>NUCLEOTIDE SEQUENCE [LARGE SCALE GENOMIC DNA]</scope>
    <source>
        <strain evidence="3">DSM 12710 / JCM 10830 / BK20S6-10-b1 / P8</strain>
    </source>
</reference>
<sequence>MAEAPSRAGLSNSKDEGFSSPSKHLPGVVKKMIRSRKVWIGRGSGVTLNGGETNEMPPMNPEGDEANVPQGPYPRL</sequence>
<dbReference type="AlphaFoldDB" id="D7D8J1"/>
<evidence type="ECO:0000313" key="3">
    <source>
        <dbReference type="Proteomes" id="UP000002573"/>
    </source>
</evidence>
<evidence type="ECO:0000256" key="1">
    <source>
        <dbReference type="SAM" id="MobiDB-lite"/>
    </source>
</evidence>
<organism evidence="2 3">
    <name type="scientific">Staphylothermus hellenicus (strain DSM 12710 / JCM 10830 / BK20S6-10-b1 / P8)</name>
    <dbReference type="NCBI Taxonomy" id="591019"/>
    <lineage>
        <taxon>Archaea</taxon>
        <taxon>Thermoproteota</taxon>
        <taxon>Thermoprotei</taxon>
        <taxon>Desulfurococcales</taxon>
        <taxon>Desulfurococcaceae</taxon>
        <taxon>Staphylothermus</taxon>
    </lineage>
</organism>
<dbReference type="EMBL" id="CP002051">
    <property type="protein sequence ID" value="ADI32087.1"/>
    <property type="molecule type" value="Genomic_DNA"/>
</dbReference>
<reference evidence="3" key="1">
    <citation type="submission" date="2010-05" db="EMBL/GenBank/DDBJ databases">
        <title>Complete sequence of Staphylothermus hellenicus DSM 12710.</title>
        <authorList>
            <consortium name="US DOE Joint Genome Institute"/>
            <person name="Lucas S."/>
            <person name="Copeland A."/>
            <person name="Lapidus A."/>
            <person name="Cheng J.-F."/>
            <person name="Bruce D."/>
            <person name="Goodwin L."/>
            <person name="Pitluck S."/>
            <person name="Davenport K."/>
            <person name="Detter J.C."/>
            <person name="Han C."/>
            <person name="Tapia R."/>
            <person name="Larimer F."/>
            <person name="Land M."/>
            <person name="Hauser L."/>
            <person name="Kyrpides N."/>
            <person name="Mikhailova N."/>
            <person name="Anderson I.J."/>
            <person name="Woyke T."/>
        </authorList>
    </citation>
    <scope>NUCLEOTIDE SEQUENCE [LARGE SCALE GENOMIC DNA]</scope>
    <source>
        <strain evidence="3">DSM 12710 / JCM 10830 / BK20S6-10-b1 / P8</strain>
    </source>
</reference>
<accession>D7D8J1</accession>
<gene>
    <name evidence="2" type="ordered locus">Shell_0981</name>
</gene>
<evidence type="ECO:0000313" key="2">
    <source>
        <dbReference type="EMBL" id="ADI32087.1"/>
    </source>
</evidence>
<feature type="region of interest" description="Disordered" evidence="1">
    <location>
        <begin position="1"/>
        <end position="76"/>
    </location>
</feature>
<name>D7D8J1_STAHD</name>
<dbReference type="Proteomes" id="UP000002573">
    <property type="component" value="Chromosome"/>
</dbReference>
<proteinExistence type="predicted"/>
<keyword evidence="3" id="KW-1185">Reference proteome</keyword>
<protein>
    <submittedName>
        <fullName evidence="2">Uncharacterized protein</fullName>
    </submittedName>
</protein>